<feature type="compositionally biased region" description="Basic and acidic residues" evidence="1">
    <location>
        <begin position="79"/>
        <end position="92"/>
    </location>
</feature>
<feature type="non-terminal residue" evidence="2">
    <location>
        <position position="92"/>
    </location>
</feature>
<protein>
    <submittedName>
        <fullName evidence="2">Uncharacterized protein</fullName>
    </submittedName>
</protein>
<accession>A0A061RZB7</accession>
<gene>
    <name evidence="2" type="ORF">TSPGSL018_21205</name>
</gene>
<proteinExistence type="predicted"/>
<name>A0A061RZB7_9CHLO</name>
<dbReference type="EMBL" id="GBEZ01009504">
    <property type="protein sequence ID" value="JAC76089.1"/>
    <property type="molecule type" value="Transcribed_RNA"/>
</dbReference>
<dbReference type="AlphaFoldDB" id="A0A061RZB7"/>
<evidence type="ECO:0000313" key="2">
    <source>
        <dbReference type="EMBL" id="JAC76089.1"/>
    </source>
</evidence>
<feature type="non-terminal residue" evidence="2">
    <location>
        <position position="1"/>
    </location>
</feature>
<evidence type="ECO:0000256" key="1">
    <source>
        <dbReference type="SAM" id="MobiDB-lite"/>
    </source>
</evidence>
<sequence length="92" mass="9979">VAAAPRRRQRSVRLPARPHLFLAFPVSQDGIPSLIRSLTVDVSIQPLHSLVQGTDPPLCSLSVSPVKRLGTDGGGRRQTNKEEADEQGRMAD</sequence>
<feature type="region of interest" description="Disordered" evidence="1">
    <location>
        <begin position="62"/>
        <end position="92"/>
    </location>
</feature>
<reference evidence="2" key="1">
    <citation type="submission" date="2014-05" db="EMBL/GenBank/DDBJ databases">
        <title>The transcriptome of the halophilic microalga Tetraselmis sp. GSL018 isolated from the Great Salt Lake, Utah.</title>
        <authorList>
            <person name="Jinkerson R.E."/>
            <person name="D'Adamo S."/>
            <person name="Posewitz M.C."/>
        </authorList>
    </citation>
    <scope>NUCLEOTIDE SEQUENCE</scope>
    <source>
        <strain evidence="2">GSL018</strain>
    </source>
</reference>
<organism evidence="2">
    <name type="scientific">Tetraselmis sp. GSL018</name>
    <dbReference type="NCBI Taxonomy" id="582737"/>
    <lineage>
        <taxon>Eukaryota</taxon>
        <taxon>Viridiplantae</taxon>
        <taxon>Chlorophyta</taxon>
        <taxon>core chlorophytes</taxon>
        <taxon>Chlorodendrophyceae</taxon>
        <taxon>Chlorodendrales</taxon>
        <taxon>Chlorodendraceae</taxon>
        <taxon>Tetraselmis</taxon>
    </lineage>
</organism>